<proteinExistence type="predicted"/>
<sequence>MRFAIILCLLIAGCGTVTEFRQERRVIDVYDTQGRVKEHVIIENGYITIYDRDWKSKGYGKISDRTQ</sequence>
<keyword evidence="1" id="KW-0687">Ribonucleoprotein</keyword>
<gene>
    <name evidence="1" type="ORF">BROSI_A2261</name>
</gene>
<comment type="caution">
    <text evidence="1">The sequence shown here is derived from an EMBL/GenBank/DDBJ whole genome shotgun (WGS) entry which is preliminary data.</text>
</comment>
<protein>
    <submittedName>
        <fullName evidence="1">Ribosomal protein L4</fullName>
    </submittedName>
</protein>
<evidence type="ECO:0000313" key="1">
    <source>
        <dbReference type="EMBL" id="GAN33727.1"/>
    </source>
</evidence>
<dbReference type="RefSeq" id="WP_052563819.1">
    <property type="nucleotide sequence ID" value="NZ_BAFN01000001.1"/>
</dbReference>
<dbReference type="EMBL" id="BAFN01000001">
    <property type="protein sequence ID" value="GAN33727.1"/>
    <property type="molecule type" value="Genomic_DNA"/>
</dbReference>
<dbReference type="GO" id="GO:0005840">
    <property type="term" value="C:ribosome"/>
    <property type="evidence" value="ECO:0007669"/>
    <property type="project" value="UniProtKB-KW"/>
</dbReference>
<reference evidence="2" key="1">
    <citation type="journal article" date="2015" name="Genome Announc.">
        <title>Draft Genome Sequence of an Anaerobic Ammonium-Oxidizing Bacterium, "Candidatus Brocadia sinica".</title>
        <authorList>
            <person name="Oshiki M."/>
            <person name="Shinyako-Hata K."/>
            <person name="Satoh H."/>
            <person name="Okabe S."/>
        </authorList>
    </citation>
    <scope>NUCLEOTIDE SEQUENCE [LARGE SCALE GENOMIC DNA]</scope>
    <source>
        <strain evidence="2">JPN1</strain>
    </source>
</reference>
<dbReference type="Proteomes" id="UP000032309">
    <property type="component" value="Unassembled WGS sequence"/>
</dbReference>
<evidence type="ECO:0000313" key="2">
    <source>
        <dbReference type="Proteomes" id="UP000032309"/>
    </source>
</evidence>
<accession>A0ABQ0JYA8</accession>
<organism evidence="1 2">
    <name type="scientific">Candidatus Brocadia sinica JPN1</name>
    <dbReference type="NCBI Taxonomy" id="1197129"/>
    <lineage>
        <taxon>Bacteria</taxon>
        <taxon>Pseudomonadati</taxon>
        <taxon>Planctomycetota</taxon>
        <taxon>Candidatus Brocadiia</taxon>
        <taxon>Candidatus Brocadiales</taxon>
        <taxon>Candidatus Brocadiaceae</taxon>
        <taxon>Candidatus Brocadia</taxon>
    </lineage>
</organism>
<keyword evidence="1" id="KW-0689">Ribosomal protein</keyword>
<name>A0ABQ0JYA8_9BACT</name>
<keyword evidence="2" id="KW-1185">Reference proteome</keyword>